<feature type="transmembrane region" description="Helical" evidence="7">
    <location>
        <begin position="91"/>
        <end position="116"/>
    </location>
</feature>
<dbReference type="InterPro" id="IPR051679">
    <property type="entry name" value="DASS-Related_Transporters"/>
</dbReference>
<feature type="transmembrane region" description="Helical" evidence="7">
    <location>
        <begin position="52"/>
        <end position="70"/>
    </location>
</feature>
<keyword evidence="3 7" id="KW-0812">Transmembrane</keyword>
<feature type="transmembrane region" description="Helical" evidence="7">
    <location>
        <begin position="471"/>
        <end position="500"/>
    </location>
</feature>
<evidence type="ECO:0000259" key="8">
    <source>
        <dbReference type="PROSITE" id="PS51202"/>
    </source>
</evidence>
<dbReference type="PANTHER" id="PTHR43652:SF2">
    <property type="entry name" value="BASIC AMINO ACID ANTIPORTER YFCC-RELATED"/>
    <property type="match status" value="1"/>
</dbReference>
<comment type="caution">
    <text evidence="9">The sequence shown here is derived from an EMBL/GenBank/DDBJ whole genome shotgun (WGS) entry which is preliminary data.</text>
</comment>
<evidence type="ECO:0000313" key="10">
    <source>
        <dbReference type="Proteomes" id="UP001501757"/>
    </source>
</evidence>
<dbReference type="InterPro" id="IPR004680">
    <property type="entry name" value="Cit_transptr-like_dom"/>
</dbReference>
<feature type="transmembrane region" description="Helical" evidence="7">
    <location>
        <begin position="6"/>
        <end position="22"/>
    </location>
</feature>
<protein>
    <submittedName>
        <fullName evidence="9">SLC13 family permease</fullName>
    </submittedName>
</protein>
<keyword evidence="2" id="KW-0813">Transport</keyword>
<sequence>MDWNQLLVAGTFFATIAALALTDKRPSAIFAMAVLVLLATGQLSLAQVSHGLTNQGLLTLVLLLLVSNAVDKTSLIKSLGRKLVSSGYGKSYWRLFSLTFASSALLNNTAIVASLIGPVKQNQYHPPSKLLIPLSYAAILGGTVTLIGTSTNLIVDSFLIEQGHSGFAFLDFTLYGLTAGLACGLLMFVLTPLLPHIDTKEADYKEYFIEAKVQADSPLVGKTVEENHLRNLPELFLVEIVRRGHLISPVTPEVLIEANDKLIFSGNVKRVDSLSHIPGLSLFAESNGLLRENLTEVVVSNRARLIDKTLKQVGFRAMFDAAVVAIRRDGENLSGKLGEIRLQAGDNLLLATGPDFASRNNLSKNFFILTEHAIARKLTPLQEKLTLGGFLLTVLLSATNILPLAVGLVFLLALLVFSGISSGNEIKRNIPLNLMMVIVGSLAMATALQQSGVIHSLNQWLLPYLQGSSPFVALVVIYLLTLLLTELVTNNAAAALMFPFAWGLVQLLDAPVLPFALAVAFAASASFISPWGYQTNLLVFSAANYKFSHFAKFGLPVSVLYSTIVLLLLKLSFAL</sequence>
<dbReference type="Pfam" id="PF03600">
    <property type="entry name" value="CitMHS"/>
    <property type="match status" value="1"/>
</dbReference>
<keyword evidence="5 7" id="KW-1133">Transmembrane helix</keyword>
<feature type="transmembrane region" description="Helical" evidence="7">
    <location>
        <begin position="29"/>
        <end position="46"/>
    </location>
</feature>
<dbReference type="Proteomes" id="UP001501757">
    <property type="component" value="Unassembled WGS sequence"/>
</dbReference>
<evidence type="ECO:0000313" key="9">
    <source>
        <dbReference type="EMBL" id="GAA0352193.1"/>
    </source>
</evidence>
<dbReference type="Pfam" id="PF02080">
    <property type="entry name" value="TrkA_C"/>
    <property type="match status" value="2"/>
</dbReference>
<evidence type="ECO:0000256" key="1">
    <source>
        <dbReference type="ARBA" id="ARBA00004141"/>
    </source>
</evidence>
<proteinExistence type="predicted"/>
<keyword evidence="6 7" id="KW-0472">Membrane</keyword>
<evidence type="ECO:0000256" key="2">
    <source>
        <dbReference type="ARBA" id="ARBA00022448"/>
    </source>
</evidence>
<comment type="subcellular location">
    <subcellularLocation>
        <location evidence="1">Membrane</location>
        <topology evidence="1">Multi-pass membrane protein</topology>
    </subcellularLocation>
</comment>
<gene>
    <name evidence="9" type="ORF">GCM10009092_15730</name>
</gene>
<dbReference type="SUPFAM" id="SSF116726">
    <property type="entry name" value="TrkA C-terminal domain-like"/>
    <property type="match status" value="2"/>
</dbReference>
<reference evidence="9 10" key="1">
    <citation type="journal article" date="2019" name="Int. J. Syst. Evol. Microbiol.">
        <title>The Global Catalogue of Microorganisms (GCM) 10K type strain sequencing project: providing services to taxonomists for standard genome sequencing and annotation.</title>
        <authorList>
            <consortium name="The Broad Institute Genomics Platform"/>
            <consortium name="The Broad Institute Genome Sequencing Center for Infectious Disease"/>
            <person name="Wu L."/>
            <person name="Ma J."/>
        </authorList>
    </citation>
    <scope>NUCLEOTIDE SEQUENCE [LARGE SCALE GENOMIC DNA]</scope>
    <source>
        <strain evidence="9 10">JCM 13378</strain>
    </source>
</reference>
<feature type="transmembrane region" description="Helical" evidence="7">
    <location>
        <begin position="512"/>
        <end position="533"/>
    </location>
</feature>
<organism evidence="9 10">
    <name type="scientific">Bowmanella denitrificans</name>
    <dbReference type="NCBI Taxonomy" id="366582"/>
    <lineage>
        <taxon>Bacteria</taxon>
        <taxon>Pseudomonadati</taxon>
        <taxon>Pseudomonadota</taxon>
        <taxon>Gammaproteobacteria</taxon>
        <taxon>Alteromonadales</taxon>
        <taxon>Alteromonadaceae</taxon>
        <taxon>Bowmanella</taxon>
    </lineage>
</organism>
<dbReference type="EMBL" id="BAAAEI010000006">
    <property type="protein sequence ID" value="GAA0352193.1"/>
    <property type="molecule type" value="Genomic_DNA"/>
</dbReference>
<evidence type="ECO:0000256" key="6">
    <source>
        <dbReference type="ARBA" id="ARBA00023136"/>
    </source>
</evidence>
<feature type="transmembrane region" description="Helical" evidence="7">
    <location>
        <begin position="553"/>
        <end position="573"/>
    </location>
</feature>
<dbReference type="PANTHER" id="PTHR43652">
    <property type="entry name" value="BASIC AMINO ACID ANTIPORTER YFCC-RELATED"/>
    <property type="match status" value="1"/>
</dbReference>
<accession>A0ABN0X0S2</accession>
<feature type="transmembrane region" description="Helical" evidence="7">
    <location>
        <begin position="167"/>
        <end position="190"/>
    </location>
</feature>
<feature type="domain" description="RCK C-terminal" evidence="8">
    <location>
        <begin position="282"/>
        <end position="368"/>
    </location>
</feature>
<dbReference type="RefSeq" id="WP_343843818.1">
    <property type="nucleotide sequence ID" value="NZ_BAAAEI010000006.1"/>
</dbReference>
<evidence type="ECO:0000256" key="3">
    <source>
        <dbReference type="ARBA" id="ARBA00022692"/>
    </source>
</evidence>
<dbReference type="InterPro" id="IPR006037">
    <property type="entry name" value="RCK_C"/>
</dbReference>
<dbReference type="PROSITE" id="PS51202">
    <property type="entry name" value="RCK_C"/>
    <property type="match status" value="2"/>
</dbReference>
<feature type="domain" description="RCK C-terminal" evidence="8">
    <location>
        <begin position="195"/>
        <end position="280"/>
    </location>
</feature>
<keyword evidence="10" id="KW-1185">Reference proteome</keyword>
<feature type="transmembrane region" description="Helical" evidence="7">
    <location>
        <begin position="136"/>
        <end position="155"/>
    </location>
</feature>
<evidence type="ECO:0000256" key="4">
    <source>
        <dbReference type="ARBA" id="ARBA00022737"/>
    </source>
</evidence>
<evidence type="ECO:0000256" key="5">
    <source>
        <dbReference type="ARBA" id="ARBA00022989"/>
    </source>
</evidence>
<dbReference type="Gene3D" id="3.30.70.1450">
    <property type="entry name" value="Regulator of K+ conductance, C-terminal domain"/>
    <property type="match status" value="2"/>
</dbReference>
<feature type="transmembrane region" description="Helical" evidence="7">
    <location>
        <begin position="432"/>
        <end position="451"/>
    </location>
</feature>
<dbReference type="InterPro" id="IPR036721">
    <property type="entry name" value="RCK_C_sf"/>
</dbReference>
<evidence type="ECO:0000256" key="7">
    <source>
        <dbReference type="SAM" id="Phobius"/>
    </source>
</evidence>
<name>A0ABN0X0S2_9ALTE</name>
<feature type="transmembrane region" description="Helical" evidence="7">
    <location>
        <begin position="387"/>
        <end position="420"/>
    </location>
</feature>
<keyword evidence="4" id="KW-0677">Repeat</keyword>